<name>A0AAF1A0X1_SOLVR</name>
<sequence length="185" mass="20478">MAHTHPQSFGCGHNLMSKSSKETLHLQQLQHSVGHMKHRIAHSRRQSNNTCTSQLIFIDIVQIIDVIIVPKISASELLSEAIEIGLADLFGVSPKHLFAHQVGFVDVLACWNFRRVEGPLGESPSGFDFDSFDIVYVNDIPQQPQGSVDYGVYISAYAEFLGNGNGIPADPFDPDLMLSRYVTLL</sequence>
<evidence type="ECO:0000313" key="1">
    <source>
        <dbReference type="EMBL" id="WMV58906.1"/>
    </source>
</evidence>
<accession>A0AAF1A0X1</accession>
<dbReference type="PANTHER" id="PTHR33022:SF26">
    <property type="entry name" value="UBIQUITIN-LIKE PROTEASE FAMILY PROFILE DOMAIN-CONTAINING PROTEIN"/>
    <property type="match status" value="1"/>
</dbReference>
<dbReference type="PANTHER" id="PTHR33022">
    <property type="entry name" value="DUF1985 DOMAIN-CONTAINING PROTEIN"/>
    <property type="match status" value="1"/>
</dbReference>
<evidence type="ECO:0000313" key="2">
    <source>
        <dbReference type="Proteomes" id="UP001234989"/>
    </source>
</evidence>
<protein>
    <submittedName>
        <fullName evidence="1">Uncharacterized protein</fullName>
    </submittedName>
</protein>
<dbReference type="EMBL" id="CP133623">
    <property type="protein sequence ID" value="WMV58906.1"/>
    <property type="molecule type" value="Genomic_DNA"/>
</dbReference>
<proteinExistence type="predicted"/>
<reference evidence="1" key="1">
    <citation type="submission" date="2023-08" db="EMBL/GenBank/DDBJ databases">
        <title>A de novo genome assembly of Solanum verrucosum Schlechtendal, a Mexican diploid species geographically isolated from the other diploid A-genome species in potato relatives.</title>
        <authorList>
            <person name="Hosaka K."/>
        </authorList>
    </citation>
    <scope>NUCLEOTIDE SEQUENCE</scope>
    <source>
        <tissue evidence="1">Young leaves</tissue>
    </source>
</reference>
<organism evidence="1 2">
    <name type="scientific">Solanum verrucosum</name>
    <dbReference type="NCBI Taxonomy" id="315347"/>
    <lineage>
        <taxon>Eukaryota</taxon>
        <taxon>Viridiplantae</taxon>
        <taxon>Streptophyta</taxon>
        <taxon>Embryophyta</taxon>
        <taxon>Tracheophyta</taxon>
        <taxon>Spermatophyta</taxon>
        <taxon>Magnoliopsida</taxon>
        <taxon>eudicotyledons</taxon>
        <taxon>Gunneridae</taxon>
        <taxon>Pentapetalae</taxon>
        <taxon>asterids</taxon>
        <taxon>lamiids</taxon>
        <taxon>Solanales</taxon>
        <taxon>Solanaceae</taxon>
        <taxon>Solanoideae</taxon>
        <taxon>Solaneae</taxon>
        <taxon>Solanum</taxon>
    </lineage>
</organism>
<dbReference type="AlphaFoldDB" id="A0AAF1A0X1"/>
<keyword evidence="2" id="KW-1185">Reference proteome</keyword>
<dbReference type="Proteomes" id="UP001234989">
    <property type="component" value="Chromosome 12"/>
</dbReference>
<gene>
    <name evidence="1" type="ORF">MTR67_052291</name>
</gene>